<sequence length="126" mass="14066">MKKVLIADDEPNILILMEQTLEQLEDDYDVILLTASNGVQALDIIQTEQPDLVFLDVMMPQMSGLEVCKTVKQILGMSNTYIILLTARGQEFDRQNGLAVGADLFVTKPFRPREILSKSQEVLGLA</sequence>
<dbReference type="InterPro" id="IPR050595">
    <property type="entry name" value="Bact_response_regulator"/>
</dbReference>
<name>B7JWR3_RIPO1</name>
<dbReference type="AlphaFoldDB" id="B7JWR3"/>
<dbReference type="Gene3D" id="3.40.50.2300">
    <property type="match status" value="1"/>
</dbReference>
<dbReference type="HOGENOM" id="CLU_000445_69_17_3"/>
<gene>
    <name evidence="4" type="ordered locus">PCC8801_1714</name>
</gene>
<dbReference type="GO" id="GO:0000160">
    <property type="term" value="P:phosphorelay signal transduction system"/>
    <property type="evidence" value="ECO:0007669"/>
    <property type="project" value="InterPro"/>
</dbReference>
<organism evidence="4 5">
    <name type="scientific">Rippkaea orientalis (strain PCC 8801 / RF-1)</name>
    <name type="common">Cyanothece sp. (strain PCC 8801)</name>
    <dbReference type="NCBI Taxonomy" id="41431"/>
    <lineage>
        <taxon>Bacteria</taxon>
        <taxon>Bacillati</taxon>
        <taxon>Cyanobacteriota</taxon>
        <taxon>Cyanophyceae</taxon>
        <taxon>Oscillatoriophycideae</taxon>
        <taxon>Chroococcales</taxon>
        <taxon>Aphanothecaceae</taxon>
        <taxon>Rippkaea</taxon>
        <taxon>Rippkaea orientalis</taxon>
    </lineage>
</organism>
<dbReference type="PROSITE" id="PS50110">
    <property type="entry name" value="RESPONSE_REGULATORY"/>
    <property type="match status" value="1"/>
</dbReference>
<keyword evidence="5" id="KW-1185">Reference proteome</keyword>
<dbReference type="Pfam" id="PF00072">
    <property type="entry name" value="Response_reg"/>
    <property type="match status" value="1"/>
</dbReference>
<dbReference type="SMART" id="SM00448">
    <property type="entry name" value="REC"/>
    <property type="match status" value="1"/>
</dbReference>
<dbReference type="SUPFAM" id="SSF52172">
    <property type="entry name" value="CheY-like"/>
    <property type="match status" value="1"/>
</dbReference>
<proteinExistence type="predicted"/>
<dbReference type="EMBL" id="CP001287">
    <property type="protein sequence ID" value="ACK65762.1"/>
    <property type="molecule type" value="Genomic_DNA"/>
</dbReference>
<protein>
    <submittedName>
        <fullName evidence="4">Response regulator receiver protein</fullName>
    </submittedName>
</protein>
<dbReference type="STRING" id="41431.PCC8801_1714"/>
<accession>B7JWR3</accession>
<dbReference type="InterPro" id="IPR011006">
    <property type="entry name" value="CheY-like_superfamily"/>
</dbReference>
<dbReference type="RefSeq" id="WP_012595035.1">
    <property type="nucleotide sequence ID" value="NC_011726.1"/>
</dbReference>
<dbReference type="Proteomes" id="UP000008204">
    <property type="component" value="Chromosome"/>
</dbReference>
<keyword evidence="1 2" id="KW-0597">Phosphoprotein</keyword>
<dbReference type="CDD" id="cd17574">
    <property type="entry name" value="REC_OmpR"/>
    <property type="match status" value="1"/>
</dbReference>
<dbReference type="KEGG" id="cyp:PCC8801_1714"/>
<feature type="modified residue" description="4-aspartylphosphate" evidence="2">
    <location>
        <position position="56"/>
    </location>
</feature>
<evidence type="ECO:0000313" key="5">
    <source>
        <dbReference type="Proteomes" id="UP000008204"/>
    </source>
</evidence>
<dbReference type="OrthoDB" id="582422at2"/>
<dbReference type="InterPro" id="IPR001789">
    <property type="entry name" value="Sig_transdc_resp-reg_receiver"/>
</dbReference>
<feature type="domain" description="Response regulatory" evidence="3">
    <location>
        <begin position="3"/>
        <end position="123"/>
    </location>
</feature>
<dbReference type="PANTHER" id="PTHR44591">
    <property type="entry name" value="STRESS RESPONSE REGULATOR PROTEIN 1"/>
    <property type="match status" value="1"/>
</dbReference>
<evidence type="ECO:0000259" key="3">
    <source>
        <dbReference type="PROSITE" id="PS50110"/>
    </source>
</evidence>
<dbReference type="PANTHER" id="PTHR44591:SF22">
    <property type="entry name" value="CHEY SUBFAMILY"/>
    <property type="match status" value="1"/>
</dbReference>
<reference evidence="5" key="1">
    <citation type="journal article" date="2011" name="MBio">
        <title>Novel metabolic attributes of the genus Cyanothece, comprising a group of unicellular nitrogen-fixing Cyanobacteria.</title>
        <authorList>
            <person name="Bandyopadhyay A."/>
            <person name="Elvitigala T."/>
            <person name="Welsh E."/>
            <person name="Stockel J."/>
            <person name="Liberton M."/>
            <person name="Min H."/>
            <person name="Sherman L.A."/>
            <person name="Pakrasi H.B."/>
        </authorList>
    </citation>
    <scope>NUCLEOTIDE SEQUENCE [LARGE SCALE GENOMIC DNA]</scope>
    <source>
        <strain evidence="5">PCC 8801</strain>
    </source>
</reference>
<dbReference type="eggNOG" id="COG0745">
    <property type="taxonomic scope" value="Bacteria"/>
</dbReference>
<evidence type="ECO:0000256" key="2">
    <source>
        <dbReference type="PROSITE-ProRule" id="PRU00169"/>
    </source>
</evidence>
<evidence type="ECO:0000313" key="4">
    <source>
        <dbReference type="EMBL" id="ACK65762.1"/>
    </source>
</evidence>
<evidence type="ECO:0000256" key="1">
    <source>
        <dbReference type="ARBA" id="ARBA00022553"/>
    </source>
</evidence>